<dbReference type="SUPFAM" id="SSF46785">
    <property type="entry name" value="Winged helix' DNA-binding domain"/>
    <property type="match status" value="1"/>
</dbReference>
<dbReference type="InterPro" id="IPR001034">
    <property type="entry name" value="DeoR_HTH"/>
</dbReference>
<dbReference type="OrthoDB" id="9797223at2"/>
<dbReference type="PRINTS" id="PR00037">
    <property type="entry name" value="HTHLACR"/>
</dbReference>
<dbReference type="SMART" id="SM00420">
    <property type="entry name" value="HTH_DEOR"/>
    <property type="match status" value="1"/>
</dbReference>
<dbReference type="PROSITE" id="PS51000">
    <property type="entry name" value="HTH_DEOR_2"/>
    <property type="match status" value="1"/>
</dbReference>
<dbReference type="Gene3D" id="3.40.50.1360">
    <property type="match status" value="1"/>
</dbReference>
<evidence type="ECO:0000256" key="3">
    <source>
        <dbReference type="ARBA" id="ARBA00023163"/>
    </source>
</evidence>
<evidence type="ECO:0000313" key="6">
    <source>
        <dbReference type="Proteomes" id="UP000295063"/>
    </source>
</evidence>
<dbReference type="InterPro" id="IPR050313">
    <property type="entry name" value="Carb_Metab_HTH_regulators"/>
</dbReference>
<dbReference type="PANTHER" id="PTHR30363:SF44">
    <property type="entry name" value="AGA OPERON TRANSCRIPTIONAL REPRESSOR-RELATED"/>
    <property type="match status" value="1"/>
</dbReference>
<dbReference type="PANTHER" id="PTHR30363">
    <property type="entry name" value="HTH-TYPE TRANSCRIPTIONAL REGULATOR SRLR-RELATED"/>
    <property type="match status" value="1"/>
</dbReference>
<keyword evidence="6" id="KW-1185">Reference proteome</keyword>
<comment type="caution">
    <text evidence="5">The sequence shown here is derived from an EMBL/GenBank/DDBJ whole genome shotgun (WGS) entry which is preliminary data.</text>
</comment>
<dbReference type="InterPro" id="IPR037171">
    <property type="entry name" value="NagB/RpiA_transferase-like"/>
</dbReference>
<evidence type="ECO:0000256" key="2">
    <source>
        <dbReference type="ARBA" id="ARBA00023125"/>
    </source>
</evidence>
<sequence>MFAEERKTEILQLVKIGKPVTVTSLSQNFGVSESTIRRDLQELEDNGLIQRTHGGAISVQTGFEMSFQEKEIRFLAEKQQIAVLAANLVQDGETVLLDSGTTTLEIARLLRSKKITVATNSMDIAQVFSEETGVETLLLGGTLRKNTRSLVGYLTNDALKRMYFDKVFLAANGIDVEFGITTPNLTEAETKQYMLHAGKEKIAVADNSKLGQRSLCRVCGLEDLDLLITDSGLTATDEQQLGSLLRVMKATHASGE</sequence>
<evidence type="ECO:0000256" key="1">
    <source>
        <dbReference type="ARBA" id="ARBA00023015"/>
    </source>
</evidence>
<name>A0A4R1Q4R6_9FIRM</name>
<dbReference type="Gene3D" id="1.10.10.10">
    <property type="entry name" value="Winged helix-like DNA-binding domain superfamily/Winged helix DNA-binding domain"/>
    <property type="match status" value="1"/>
</dbReference>
<dbReference type="GO" id="GO:0003677">
    <property type="term" value="F:DNA binding"/>
    <property type="evidence" value="ECO:0007669"/>
    <property type="project" value="UniProtKB-KW"/>
</dbReference>
<dbReference type="RefSeq" id="WP_132075540.1">
    <property type="nucleotide sequence ID" value="NZ_SLUI01000002.1"/>
</dbReference>
<dbReference type="InterPro" id="IPR036390">
    <property type="entry name" value="WH_DNA-bd_sf"/>
</dbReference>
<dbReference type="Pfam" id="PF08220">
    <property type="entry name" value="HTH_DeoR"/>
    <property type="match status" value="1"/>
</dbReference>
<dbReference type="SMART" id="SM01134">
    <property type="entry name" value="DeoRC"/>
    <property type="match status" value="1"/>
</dbReference>
<dbReference type="PROSITE" id="PS00894">
    <property type="entry name" value="HTH_DEOR_1"/>
    <property type="match status" value="1"/>
</dbReference>
<dbReference type="Proteomes" id="UP000295063">
    <property type="component" value="Unassembled WGS sequence"/>
</dbReference>
<dbReference type="InterPro" id="IPR036388">
    <property type="entry name" value="WH-like_DNA-bd_sf"/>
</dbReference>
<proteinExistence type="predicted"/>
<keyword evidence="1" id="KW-0805">Transcription regulation</keyword>
<evidence type="ECO:0000259" key="4">
    <source>
        <dbReference type="PROSITE" id="PS51000"/>
    </source>
</evidence>
<dbReference type="EMBL" id="SLUI01000002">
    <property type="protein sequence ID" value="TCL39277.1"/>
    <property type="molecule type" value="Genomic_DNA"/>
</dbReference>
<dbReference type="Pfam" id="PF00455">
    <property type="entry name" value="DeoRC"/>
    <property type="match status" value="1"/>
</dbReference>
<keyword evidence="3" id="KW-0804">Transcription</keyword>
<dbReference type="SUPFAM" id="SSF100950">
    <property type="entry name" value="NagB/RpiA/CoA transferase-like"/>
    <property type="match status" value="1"/>
</dbReference>
<accession>A0A4R1Q4R6</accession>
<protein>
    <submittedName>
        <fullName evidence="5">DeoR family transcriptional regulator</fullName>
    </submittedName>
</protein>
<dbReference type="AlphaFoldDB" id="A0A4R1Q4R6"/>
<organism evidence="5 6">
    <name type="scientific">Anaerospora hongkongensis</name>
    <dbReference type="NCBI Taxonomy" id="244830"/>
    <lineage>
        <taxon>Bacteria</taxon>
        <taxon>Bacillati</taxon>
        <taxon>Bacillota</taxon>
        <taxon>Negativicutes</taxon>
        <taxon>Selenomonadales</taxon>
        <taxon>Sporomusaceae</taxon>
        <taxon>Anaerospora</taxon>
    </lineage>
</organism>
<dbReference type="InterPro" id="IPR018356">
    <property type="entry name" value="Tscrpt_reg_HTH_DeoR_CS"/>
</dbReference>
<dbReference type="InterPro" id="IPR014036">
    <property type="entry name" value="DeoR-like_C"/>
</dbReference>
<dbReference type="GO" id="GO:0003700">
    <property type="term" value="F:DNA-binding transcription factor activity"/>
    <property type="evidence" value="ECO:0007669"/>
    <property type="project" value="InterPro"/>
</dbReference>
<reference evidence="5 6" key="1">
    <citation type="submission" date="2019-03" db="EMBL/GenBank/DDBJ databases">
        <title>Genomic Encyclopedia of Type Strains, Phase IV (KMG-IV): sequencing the most valuable type-strain genomes for metagenomic binning, comparative biology and taxonomic classification.</title>
        <authorList>
            <person name="Goeker M."/>
        </authorList>
    </citation>
    <scope>NUCLEOTIDE SEQUENCE [LARGE SCALE GENOMIC DNA]</scope>
    <source>
        <strain evidence="5 6">DSM 15969</strain>
    </source>
</reference>
<evidence type="ECO:0000313" key="5">
    <source>
        <dbReference type="EMBL" id="TCL39277.1"/>
    </source>
</evidence>
<gene>
    <name evidence="5" type="ORF">EV210_102191</name>
</gene>
<feature type="domain" description="HTH deoR-type" evidence="4">
    <location>
        <begin position="3"/>
        <end position="58"/>
    </location>
</feature>
<keyword evidence="2" id="KW-0238">DNA-binding</keyword>